<proteinExistence type="predicted"/>
<organism evidence="1 2">
    <name type="scientific">Rhizophagus clarus</name>
    <dbReference type="NCBI Taxonomy" id="94130"/>
    <lineage>
        <taxon>Eukaryota</taxon>
        <taxon>Fungi</taxon>
        <taxon>Fungi incertae sedis</taxon>
        <taxon>Mucoromycota</taxon>
        <taxon>Glomeromycotina</taxon>
        <taxon>Glomeromycetes</taxon>
        <taxon>Glomerales</taxon>
        <taxon>Glomeraceae</taxon>
        <taxon>Rhizophagus</taxon>
    </lineage>
</organism>
<dbReference type="AlphaFoldDB" id="A0A8H3LJ44"/>
<name>A0A8H3LJ44_9GLOM</name>
<dbReference type="OrthoDB" id="2362063at2759"/>
<dbReference type="EMBL" id="BLAL01000189">
    <property type="protein sequence ID" value="GES89528.1"/>
    <property type="molecule type" value="Genomic_DNA"/>
</dbReference>
<comment type="caution">
    <text evidence="1">The sequence shown here is derived from an EMBL/GenBank/DDBJ whole genome shotgun (WGS) entry which is preliminary data.</text>
</comment>
<sequence>MTESSDEDSVISKLSYETNVDINEYDEYNALYSGVLNGPKDIYQEFPFKEYAEFMHIITKFHVQDSLANVFIKFFNKYSNRKDKSLPSTSQVGQTFIKNLQVPNLDWRREIIFRYKGIEYEFEYRTVLDALIISDWPEACAMGAIYRSSNSSYPYYFCLVDHNTLNNVHIKKEDIIIRNEHDTKNVLRQGNNDLILDKNLNKNLCDLFSLWIDMYIWNHKQEYTKSDLYDFEKLKSCICGYFQDIEEWSIQDIENKTIKINVCEFAYLNNNVIICATLNYYGQASFSDVCVKMDESEQGDYLTDNGLCYAKILLIIQVILAKLKESLELVLVYWYDFAYEM</sequence>
<reference evidence="1" key="1">
    <citation type="submission" date="2019-10" db="EMBL/GenBank/DDBJ databases">
        <title>Conservation and host-specific expression of non-tandemly repeated heterogenous ribosome RNA gene in arbuscular mycorrhizal fungi.</title>
        <authorList>
            <person name="Maeda T."/>
            <person name="Kobayashi Y."/>
            <person name="Nakagawa T."/>
            <person name="Ezawa T."/>
            <person name="Yamaguchi K."/>
            <person name="Bino T."/>
            <person name="Nishimoto Y."/>
            <person name="Shigenobu S."/>
            <person name="Kawaguchi M."/>
        </authorList>
    </citation>
    <scope>NUCLEOTIDE SEQUENCE</scope>
    <source>
        <strain evidence="1">HR1</strain>
    </source>
</reference>
<dbReference type="Proteomes" id="UP000615446">
    <property type="component" value="Unassembled WGS sequence"/>
</dbReference>
<evidence type="ECO:0000313" key="2">
    <source>
        <dbReference type="Proteomes" id="UP000615446"/>
    </source>
</evidence>
<gene>
    <name evidence="1" type="ORF">RCL2_001642400</name>
</gene>
<evidence type="ECO:0000313" key="1">
    <source>
        <dbReference type="EMBL" id="GES89528.1"/>
    </source>
</evidence>
<accession>A0A8H3LJ44</accession>
<protein>
    <submittedName>
        <fullName evidence="1">Uncharacterized protein</fullName>
    </submittedName>
</protein>